<evidence type="ECO:0000256" key="2">
    <source>
        <dbReference type="ARBA" id="ARBA00023145"/>
    </source>
</evidence>
<dbReference type="InterPro" id="IPR000209">
    <property type="entry name" value="Peptidase_S8/S53_dom"/>
</dbReference>
<proteinExistence type="predicted"/>
<dbReference type="GeneID" id="81367832"/>
<evidence type="ECO:0000313" key="5">
    <source>
        <dbReference type="Proteomes" id="UP001147747"/>
    </source>
</evidence>
<reference evidence="4" key="2">
    <citation type="journal article" date="2023" name="IMA Fungus">
        <title>Comparative genomic study of the Penicillium genus elucidates a diverse pangenome and 15 lateral gene transfer events.</title>
        <authorList>
            <person name="Petersen C."/>
            <person name="Sorensen T."/>
            <person name="Nielsen M.R."/>
            <person name="Sondergaard T.E."/>
            <person name="Sorensen J.L."/>
            <person name="Fitzpatrick D.A."/>
            <person name="Frisvad J.C."/>
            <person name="Nielsen K.L."/>
        </authorList>
    </citation>
    <scope>NUCLEOTIDE SEQUENCE</scope>
    <source>
        <strain evidence="4">IBT 29677</strain>
    </source>
</reference>
<evidence type="ECO:0000313" key="4">
    <source>
        <dbReference type="EMBL" id="KAJ5404344.1"/>
    </source>
</evidence>
<organism evidence="4 5">
    <name type="scientific">Penicillium cosmopolitanum</name>
    <dbReference type="NCBI Taxonomy" id="1131564"/>
    <lineage>
        <taxon>Eukaryota</taxon>
        <taxon>Fungi</taxon>
        <taxon>Dikarya</taxon>
        <taxon>Ascomycota</taxon>
        <taxon>Pezizomycotina</taxon>
        <taxon>Eurotiomycetes</taxon>
        <taxon>Eurotiomycetidae</taxon>
        <taxon>Eurotiales</taxon>
        <taxon>Aspergillaceae</taxon>
        <taxon>Penicillium</taxon>
    </lineage>
</organism>
<dbReference type="RefSeq" id="XP_056491586.1">
    <property type="nucleotide sequence ID" value="XM_056628852.1"/>
</dbReference>
<dbReference type="GO" id="GO:0004252">
    <property type="term" value="F:serine-type endopeptidase activity"/>
    <property type="evidence" value="ECO:0007669"/>
    <property type="project" value="InterPro"/>
</dbReference>
<evidence type="ECO:0000256" key="1">
    <source>
        <dbReference type="ARBA" id="ARBA00022729"/>
    </source>
</evidence>
<evidence type="ECO:0000259" key="3">
    <source>
        <dbReference type="Pfam" id="PF00082"/>
    </source>
</evidence>
<accession>A0A9W9W6E0</accession>
<gene>
    <name evidence="4" type="ORF">N7509_004215</name>
</gene>
<dbReference type="GO" id="GO:0006508">
    <property type="term" value="P:proteolysis"/>
    <property type="evidence" value="ECO:0007669"/>
    <property type="project" value="InterPro"/>
</dbReference>
<dbReference type="OrthoDB" id="5386278at2759"/>
<dbReference type="InterPro" id="IPR036852">
    <property type="entry name" value="Peptidase_S8/S53_dom_sf"/>
</dbReference>
<sequence>MESPYAIENAISHEVDIISMSWTIRRSVAELRSQSSGIGIATSPKKSIDDSGVTRLEKAIARAAENKNILMVCSAADDIELLAKDTLRYSAARVQIFRIGACNSQAQREPSEDNQTISYFLPGIHVPEARRPHSSTPPVYHDGSSIATALAAGLMSMILHCVRYMAQCQETRPFTPDNGLKNSNYYTRLAEKLKDHASMRVALTNIVRSQGSQQPDDPKQLPVYRLFREKAEKMQNANGLNKIVILEDLVTDLCSGISKD</sequence>
<comment type="caution">
    <text evidence="4">The sequence shown here is derived from an EMBL/GenBank/DDBJ whole genome shotgun (WGS) entry which is preliminary data.</text>
</comment>
<keyword evidence="5" id="KW-1185">Reference proteome</keyword>
<dbReference type="Proteomes" id="UP001147747">
    <property type="component" value="Unassembled WGS sequence"/>
</dbReference>
<reference evidence="4" key="1">
    <citation type="submission" date="2022-12" db="EMBL/GenBank/DDBJ databases">
        <authorList>
            <person name="Petersen C."/>
        </authorList>
    </citation>
    <scope>NUCLEOTIDE SEQUENCE</scope>
    <source>
        <strain evidence="4">IBT 29677</strain>
    </source>
</reference>
<keyword evidence="1" id="KW-0732">Signal</keyword>
<dbReference type="Gene3D" id="3.40.50.200">
    <property type="entry name" value="Peptidase S8/S53 domain"/>
    <property type="match status" value="1"/>
</dbReference>
<dbReference type="AlphaFoldDB" id="A0A9W9W6E0"/>
<dbReference type="SUPFAM" id="SSF52743">
    <property type="entry name" value="Subtilisin-like"/>
    <property type="match status" value="1"/>
</dbReference>
<protein>
    <recommendedName>
        <fullName evidence="3">Peptidase S8/S53 domain-containing protein</fullName>
    </recommendedName>
</protein>
<dbReference type="EMBL" id="JAPZBU010000005">
    <property type="protein sequence ID" value="KAJ5404344.1"/>
    <property type="molecule type" value="Genomic_DNA"/>
</dbReference>
<feature type="domain" description="Peptidase S8/S53" evidence="3">
    <location>
        <begin position="6"/>
        <end position="160"/>
    </location>
</feature>
<keyword evidence="2" id="KW-0865">Zymogen</keyword>
<dbReference type="Pfam" id="PF00082">
    <property type="entry name" value="Peptidase_S8"/>
    <property type="match status" value="1"/>
</dbReference>
<name>A0A9W9W6E0_9EURO</name>